<feature type="region of interest" description="Disordered" evidence="1">
    <location>
        <begin position="1"/>
        <end position="26"/>
    </location>
</feature>
<evidence type="ECO:0000313" key="3">
    <source>
        <dbReference type="Proteomes" id="UP000604481"/>
    </source>
</evidence>
<comment type="caution">
    <text evidence="2">The sequence shown here is derived from an EMBL/GenBank/DDBJ whole genome shotgun (WGS) entry which is preliminary data.</text>
</comment>
<dbReference type="EMBL" id="JADFUA010000008">
    <property type="protein sequence ID" value="MBE9610287.1"/>
    <property type="molecule type" value="Genomic_DNA"/>
</dbReference>
<evidence type="ECO:0000313" key="2">
    <source>
        <dbReference type="EMBL" id="MBE9610287.1"/>
    </source>
</evidence>
<accession>A0A8J7FLV7</accession>
<proteinExistence type="predicted"/>
<gene>
    <name evidence="2" type="ORF">INR99_13130</name>
</gene>
<reference evidence="2 3" key="1">
    <citation type="submission" date="2020-10" db="EMBL/GenBank/DDBJ databases">
        <title>The genome sequence of Chitinilyticum litopenaei 4Y14.</title>
        <authorList>
            <person name="Liu Y."/>
        </authorList>
    </citation>
    <scope>NUCLEOTIDE SEQUENCE [LARGE SCALE GENOMIC DNA]</scope>
    <source>
        <strain evidence="2 3">4Y14</strain>
    </source>
</reference>
<dbReference type="AlphaFoldDB" id="A0A8J7FLV7"/>
<dbReference type="RefSeq" id="WP_194116814.1">
    <property type="nucleotide sequence ID" value="NZ_JADFUA010000008.1"/>
</dbReference>
<protein>
    <submittedName>
        <fullName evidence="2">Uncharacterized protein</fullName>
    </submittedName>
</protein>
<evidence type="ECO:0000256" key="1">
    <source>
        <dbReference type="SAM" id="MobiDB-lite"/>
    </source>
</evidence>
<name>A0A8J7FLV7_9NEIS</name>
<sequence>MNRSQTATQAKHRSHPTGLPAWTSPGRVFQQIRDTLLPQPARTRSRVERAD</sequence>
<organism evidence="2 3">
    <name type="scientific">Chitinilyticum piscinae</name>
    <dbReference type="NCBI Taxonomy" id="2866724"/>
    <lineage>
        <taxon>Bacteria</taxon>
        <taxon>Pseudomonadati</taxon>
        <taxon>Pseudomonadota</taxon>
        <taxon>Betaproteobacteria</taxon>
        <taxon>Neisseriales</taxon>
        <taxon>Chitinibacteraceae</taxon>
        <taxon>Chitinilyticum</taxon>
    </lineage>
</organism>
<dbReference type="Proteomes" id="UP000604481">
    <property type="component" value="Unassembled WGS sequence"/>
</dbReference>
<keyword evidence="3" id="KW-1185">Reference proteome</keyword>